<dbReference type="Proteomes" id="UP000007266">
    <property type="component" value="Linkage group 2"/>
</dbReference>
<dbReference type="AlphaFoldDB" id="A0A139WMS7"/>
<dbReference type="InParanoid" id="A0A139WMS7"/>
<accession>A0A139WMS7</accession>
<proteinExistence type="predicted"/>
<organism evidence="1 2">
    <name type="scientific">Tribolium castaneum</name>
    <name type="common">Red flour beetle</name>
    <dbReference type="NCBI Taxonomy" id="7070"/>
    <lineage>
        <taxon>Eukaryota</taxon>
        <taxon>Metazoa</taxon>
        <taxon>Ecdysozoa</taxon>
        <taxon>Arthropoda</taxon>
        <taxon>Hexapoda</taxon>
        <taxon>Insecta</taxon>
        <taxon>Pterygota</taxon>
        <taxon>Neoptera</taxon>
        <taxon>Endopterygota</taxon>
        <taxon>Coleoptera</taxon>
        <taxon>Polyphaga</taxon>
        <taxon>Cucujiformia</taxon>
        <taxon>Tenebrionidae</taxon>
        <taxon>Tenebrionidae incertae sedis</taxon>
        <taxon>Tribolium</taxon>
    </lineage>
</organism>
<reference evidence="1 2" key="1">
    <citation type="journal article" date="2008" name="Nature">
        <title>The genome of the model beetle and pest Tribolium castaneum.</title>
        <authorList>
            <consortium name="Tribolium Genome Sequencing Consortium"/>
            <person name="Richards S."/>
            <person name="Gibbs R.A."/>
            <person name="Weinstock G.M."/>
            <person name="Brown S.J."/>
            <person name="Denell R."/>
            <person name="Beeman R.W."/>
            <person name="Gibbs R."/>
            <person name="Beeman R.W."/>
            <person name="Brown S.J."/>
            <person name="Bucher G."/>
            <person name="Friedrich M."/>
            <person name="Grimmelikhuijzen C.J."/>
            <person name="Klingler M."/>
            <person name="Lorenzen M."/>
            <person name="Richards S."/>
            <person name="Roth S."/>
            <person name="Schroder R."/>
            <person name="Tautz D."/>
            <person name="Zdobnov E.M."/>
            <person name="Muzny D."/>
            <person name="Gibbs R.A."/>
            <person name="Weinstock G.M."/>
            <person name="Attaway T."/>
            <person name="Bell S."/>
            <person name="Buhay C.J."/>
            <person name="Chandrabose M.N."/>
            <person name="Chavez D."/>
            <person name="Clerk-Blankenburg K.P."/>
            <person name="Cree A."/>
            <person name="Dao M."/>
            <person name="Davis C."/>
            <person name="Chacko J."/>
            <person name="Dinh H."/>
            <person name="Dugan-Rocha S."/>
            <person name="Fowler G."/>
            <person name="Garner T.T."/>
            <person name="Garnes J."/>
            <person name="Gnirke A."/>
            <person name="Hawes A."/>
            <person name="Hernandez J."/>
            <person name="Hines S."/>
            <person name="Holder M."/>
            <person name="Hume J."/>
            <person name="Jhangiani S.N."/>
            <person name="Joshi V."/>
            <person name="Khan Z.M."/>
            <person name="Jackson L."/>
            <person name="Kovar C."/>
            <person name="Kowis A."/>
            <person name="Lee S."/>
            <person name="Lewis L.R."/>
            <person name="Margolis J."/>
            <person name="Morgan M."/>
            <person name="Nazareth L.V."/>
            <person name="Nguyen N."/>
            <person name="Okwuonu G."/>
            <person name="Parker D."/>
            <person name="Richards S."/>
            <person name="Ruiz S.J."/>
            <person name="Santibanez J."/>
            <person name="Savard J."/>
            <person name="Scherer S.E."/>
            <person name="Schneider B."/>
            <person name="Sodergren E."/>
            <person name="Tautz D."/>
            <person name="Vattahil S."/>
            <person name="Villasana D."/>
            <person name="White C.S."/>
            <person name="Wright R."/>
            <person name="Park Y."/>
            <person name="Beeman R.W."/>
            <person name="Lord J."/>
            <person name="Oppert B."/>
            <person name="Lorenzen M."/>
            <person name="Brown S."/>
            <person name="Wang L."/>
            <person name="Savard J."/>
            <person name="Tautz D."/>
            <person name="Richards S."/>
            <person name="Weinstock G."/>
            <person name="Gibbs R.A."/>
            <person name="Liu Y."/>
            <person name="Worley K."/>
            <person name="Weinstock G."/>
            <person name="Elsik C.G."/>
            <person name="Reese J.T."/>
            <person name="Elhaik E."/>
            <person name="Landan G."/>
            <person name="Graur D."/>
            <person name="Arensburger P."/>
            <person name="Atkinson P."/>
            <person name="Beeman R.W."/>
            <person name="Beidler J."/>
            <person name="Brown S.J."/>
            <person name="Demuth J.P."/>
            <person name="Drury D.W."/>
            <person name="Du Y.Z."/>
            <person name="Fujiwara H."/>
            <person name="Lorenzen M."/>
            <person name="Maselli V."/>
            <person name="Osanai M."/>
            <person name="Park Y."/>
            <person name="Robertson H.M."/>
            <person name="Tu Z."/>
            <person name="Wang J.J."/>
            <person name="Wang S."/>
            <person name="Richards S."/>
            <person name="Song H."/>
            <person name="Zhang L."/>
            <person name="Sodergren E."/>
            <person name="Werner D."/>
            <person name="Stanke M."/>
            <person name="Morgenstern B."/>
            <person name="Solovyev V."/>
            <person name="Kosarev P."/>
            <person name="Brown G."/>
            <person name="Chen H.C."/>
            <person name="Ermolaeva O."/>
            <person name="Hlavina W."/>
            <person name="Kapustin Y."/>
            <person name="Kiryutin B."/>
            <person name="Kitts P."/>
            <person name="Maglott D."/>
            <person name="Pruitt K."/>
            <person name="Sapojnikov V."/>
            <person name="Souvorov A."/>
            <person name="Mackey A.J."/>
            <person name="Waterhouse R.M."/>
            <person name="Wyder S."/>
            <person name="Zdobnov E.M."/>
            <person name="Zdobnov E.M."/>
            <person name="Wyder S."/>
            <person name="Kriventseva E.V."/>
            <person name="Kadowaki T."/>
            <person name="Bork P."/>
            <person name="Aranda M."/>
            <person name="Bao R."/>
            <person name="Beermann A."/>
            <person name="Berns N."/>
            <person name="Bolognesi R."/>
            <person name="Bonneton F."/>
            <person name="Bopp D."/>
            <person name="Brown S.J."/>
            <person name="Bucher G."/>
            <person name="Butts T."/>
            <person name="Chaumot A."/>
            <person name="Denell R.E."/>
            <person name="Ferrier D.E."/>
            <person name="Friedrich M."/>
            <person name="Gordon C.M."/>
            <person name="Jindra M."/>
            <person name="Klingler M."/>
            <person name="Lan Q."/>
            <person name="Lattorff H.M."/>
            <person name="Laudet V."/>
            <person name="von Levetsow C."/>
            <person name="Liu Z."/>
            <person name="Lutz R."/>
            <person name="Lynch J.A."/>
            <person name="da Fonseca R.N."/>
            <person name="Posnien N."/>
            <person name="Reuter R."/>
            <person name="Roth S."/>
            <person name="Savard J."/>
            <person name="Schinko J.B."/>
            <person name="Schmitt C."/>
            <person name="Schoppmeier M."/>
            <person name="Schroder R."/>
            <person name="Shippy T.D."/>
            <person name="Simonnet F."/>
            <person name="Marques-Souza H."/>
            <person name="Tautz D."/>
            <person name="Tomoyasu Y."/>
            <person name="Trauner J."/>
            <person name="Van der Zee M."/>
            <person name="Vervoort M."/>
            <person name="Wittkopp N."/>
            <person name="Wimmer E.A."/>
            <person name="Yang X."/>
            <person name="Jones A.K."/>
            <person name="Sattelle D.B."/>
            <person name="Ebert P.R."/>
            <person name="Nelson D."/>
            <person name="Scott J.G."/>
            <person name="Beeman R.W."/>
            <person name="Muthukrishnan S."/>
            <person name="Kramer K.J."/>
            <person name="Arakane Y."/>
            <person name="Beeman R.W."/>
            <person name="Zhu Q."/>
            <person name="Hogenkamp D."/>
            <person name="Dixit R."/>
            <person name="Oppert B."/>
            <person name="Jiang H."/>
            <person name="Zou Z."/>
            <person name="Marshall J."/>
            <person name="Elpidina E."/>
            <person name="Vinokurov K."/>
            <person name="Oppert C."/>
            <person name="Zou Z."/>
            <person name="Evans J."/>
            <person name="Lu Z."/>
            <person name="Zhao P."/>
            <person name="Sumathipala N."/>
            <person name="Altincicek B."/>
            <person name="Vilcinskas A."/>
            <person name="Williams M."/>
            <person name="Hultmark D."/>
            <person name="Hetru C."/>
            <person name="Jiang H."/>
            <person name="Grimmelikhuijzen C.J."/>
            <person name="Hauser F."/>
            <person name="Cazzamali G."/>
            <person name="Williamson M."/>
            <person name="Park Y."/>
            <person name="Li B."/>
            <person name="Tanaka Y."/>
            <person name="Predel R."/>
            <person name="Neupert S."/>
            <person name="Schachtner J."/>
            <person name="Verleyen P."/>
            <person name="Raible F."/>
            <person name="Bork P."/>
            <person name="Friedrich M."/>
            <person name="Walden K.K."/>
            <person name="Robertson H.M."/>
            <person name="Angeli S."/>
            <person name="Foret S."/>
            <person name="Bucher G."/>
            <person name="Schuetz S."/>
            <person name="Maleszka R."/>
            <person name="Wimmer E.A."/>
            <person name="Beeman R.W."/>
            <person name="Lorenzen M."/>
            <person name="Tomoyasu Y."/>
            <person name="Miller S.C."/>
            <person name="Grossmann D."/>
            <person name="Bucher G."/>
        </authorList>
    </citation>
    <scope>NUCLEOTIDE SEQUENCE [LARGE SCALE GENOMIC DNA]</scope>
    <source>
        <strain evidence="1 2">Georgia GA2</strain>
    </source>
</reference>
<gene>
    <name evidence="1" type="primary">AUGUSTUS-3.0.2_32128</name>
    <name evidence="1" type="ORF">TcasGA2_TC032128</name>
</gene>
<dbReference type="EMBL" id="KQ971312">
    <property type="protein sequence ID" value="KYB29194.1"/>
    <property type="molecule type" value="Genomic_DNA"/>
</dbReference>
<evidence type="ECO:0000313" key="2">
    <source>
        <dbReference type="Proteomes" id="UP000007266"/>
    </source>
</evidence>
<evidence type="ECO:0000313" key="1">
    <source>
        <dbReference type="EMBL" id="KYB29194.1"/>
    </source>
</evidence>
<name>A0A139WMS7_TRICA</name>
<protein>
    <submittedName>
        <fullName evidence="1">Uncharacterized protein</fullName>
    </submittedName>
</protein>
<sequence length="39" mass="4591">MINISLVKPPDLRPNGQKMLRESSRKFNQFFKKSNALTR</sequence>
<keyword evidence="2" id="KW-1185">Reference proteome</keyword>
<reference evidence="1 2" key="2">
    <citation type="journal article" date="2010" name="Nucleic Acids Res.">
        <title>BeetleBase in 2010: revisions to provide comprehensive genomic information for Tribolium castaneum.</title>
        <authorList>
            <person name="Kim H.S."/>
            <person name="Murphy T."/>
            <person name="Xia J."/>
            <person name="Caragea D."/>
            <person name="Park Y."/>
            <person name="Beeman R.W."/>
            <person name="Lorenzen M.D."/>
            <person name="Butcher S."/>
            <person name="Manak J.R."/>
            <person name="Brown S.J."/>
        </authorList>
    </citation>
    <scope>GENOME REANNOTATION</scope>
    <source>
        <strain evidence="1 2">Georgia GA2</strain>
    </source>
</reference>